<protein>
    <submittedName>
        <fullName evidence="2">DUF695 domain-containing protein</fullName>
    </submittedName>
</protein>
<sequence>MSFLKNLFQKKEEPVANYADFWAWFAKHEKDFLNAVRKGSSIEEDFFEKLSPKLDELKDGFFYVTGMLNDDTAKLVFTADGAIANIVFVEELVNAAPTLAGWKFVALKPPIDIQNVGIAMDDYTFDKDSLSFYSNDDPDYPDEIDITIVHRDYKEEDKESITGGTYLFIDNFVGELNSVTTIDNLVVIGKADAKKELIPIEKLKDFLIWREKEFIEKYEGVLQNTDDAEFSVLQADLESGNMLIATINTSILSWENKASHPWLVCLEITFDGHETNGMPDPETDEILNQLEDKLLDDLKDHEGYLYIGHQTADGVREIYLACRDFRKPSKVLHQLTLDYPDLDIKYQIYKDKYWKSYDRFLP</sequence>
<keyword evidence="3" id="KW-1185">Reference proteome</keyword>
<evidence type="ECO:0000259" key="1">
    <source>
        <dbReference type="Pfam" id="PF05117"/>
    </source>
</evidence>
<reference evidence="2 3" key="1">
    <citation type="submission" date="2021-01" db="EMBL/GenBank/DDBJ databases">
        <title>Chryseolinea sp. Jin1 Genome sequencing and assembly.</title>
        <authorList>
            <person name="Kim I."/>
        </authorList>
    </citation>
    <scope>NUCLEOTIDE SEQUENCE [LARGE SCALE GENOMIC DNA]</scope>
    <source>
        <strain evidence="2 3">Jin1</strain>
    </source>
</reference>
<accession>A0ABS1KWL6</accession>
<evidence type="ECO:0000313" key="2">
    <source>
        <dbReference type="EMBL" id="MBL0743835.1"/>
    </source>
</evidence>
<evidence type="ECO:0000313" key="3">
    <source>
        <dbReference type="Proteomes" id="UP000613030"/>
    </source>
</evidence>
<dbReference type="Proteomes" id="UP000613030">
    <property type="component" value="Unassembled WGS sequence"/>
</dbReference>
<dbReference type="RefSeq" id="WP_202013354.1">
    <property type="nucleotide sequence ID" value="NZ_JAERRB010000008.1"/>
</dbReference>
<name>A0ABS1KWL6_9BACT</name>
<gene>
    <name evidence="2" type="ORF">JI741_21570</name>
</gene>
<feature type="domain" description="DUF695" evidence="1">
    <location>
        <begin position="243"/>
        <end position="361"/>
    </location>
</feature>
<dbReference type="Pfam" id="PF05117">
    <property type="entry name" value="DUF695"/>
    <property type="match status" value="1"/>
</dbReference>
<proteinExistence type="predicted"/>
<comment type="caution">
    <text evidence="2">The sequence shown here is derived from an EMBL/GenBank/DDBJ whole genome shotgun (WGS) entry which is preliminary data.</text>
</comment>
<dbReference type="InterPro" id="IPR016097">
    <property type="entry name" value="DUF695"/>
</dbReference>
<dbReference type="EMBL" id="JAERRB010000008">
    <property type="protein sequence ID" value="MBL0743835.1"/>
    <property type="molecule type" value="Genomic_DNA"/>
</dbReference>
<organism evidence="2 3">
    <name type="scientific">Chryseolinea lacunae</name>
    <dbReference type="NCBI Taxonomy" id="2801331"/>
    <lineage>
        <taxon>Bacteria</taxon>
        <taxon>Pseudomonadati</taxon>
        <taxon>Bacteroidota</taxon>
        <taxon>Cytophagia</taxon>
        <taxon>Cytophagales</taxon>
        <taxon>Fulvivirgaceae</taxon>
        <taxon>Chryseolinea</taxon>
    </lineage>
</organism>